<dbReference type="PATRIC" id="fig|1299321.3.peg.2247"/>
<evidence type="ECO:0000313" key="2">
    <source>
        <dbReference type="EMBL" id="EUA69994.1"/>
    </source>
</evidence>
<accession>X8DNK2</accession>
<feature type="chain" id="PRO_5004983292" evidence="1">
    <location>
        <begin position="34"/>
        <end position="165"/>
    </location>
</feature>
<dbReference type="Proteomes" id="UP000023351">
    <property type="component" value="Unassembled WGS sequence"/>
</dbReference>
<name>X8DNK2_9MYCO</name>
<dbReference type="EMBL" id="JAOJ01000002">
    <property type="protein sequence ID" value="EUA69994.1"/>
    <property type="molecule type" value="Genomic_DNA"/>
</dbReference>
<reference evidence="2 3" key="1">
    <citation type="submission" date="2013-12" db="EMBL/GenBank/DDBJ databases">
        <authorList>
            <person name="Zelazny A."/>
            <person name="Olivier K."/>
            <person name="Holland S."/>
            <person name="Lenaerts A."/>
            <person name="Ordway D."/>
            <person name="DeGroote M.A."/>
            <person name="Parker T."/>
            <person name="Sizemore C."/>
            <person name="Tallon L.J."/>
            <person name="Sadzewicz L.K."/>
            <person name="Sengamalay N."/>
            <person name="Fraser C.M."/>
            <person name="Hine E."/>
            <person name="Shefchek K.A."/>
            <person name="Das S.P."/>
            <person name="Tettelin H."/>
        </authorList>
    </citation>
    <scope>NUCLEOTIDE SEQUENCE [LARGE SCALE GENOMIC DNA]</scope>
    <source>
        <strain evidence="2 3">1513</strain>
    </source>
</reference>
<dbReference type="InterPro" id="IPR006311">
    <property type="entry name" value="TAT_signal"/>
</dbReference>
<gene>
    <name evidence="2" type="ORF">I540_2324</name>
</gene>
<dbReference type="PROSITE" id="PS51318">
    <property type="entry name" value="TAT"/>
    <property type="match status" value="1"/>
</dbReference>
<proteinExistence type="predicted"/>
<evidence type="ECO:0000313" key="3">
    <source>
        <dbReference type="Proteomes" id="UP000023351"/>
    </source>
</evidence>
<keyword evidence="1" id="KW-0732">Signal</keyword>
<evidence type="ECO:0000256" key="1">
    <source>
        <dbReference type="SAM" id="SignalP"/>
    </source>
</evidence>
<sequence>MPTRLRALAGTALATAGLSAALVLGPGAGTARADVLDDIAHEYSTGTSGGQVSNLVRTSLQLRAKGAQVSSAQNDALKAALDKRPSQMPLINTLKSVIATQTQFLKAAQKPQQPVHIGISGTNGTNNPNGGPPNVNPGRVSVSAVAVARRFSTRTSRWADHRHAS</sequence>
<protein>
    <submittedName>
        <fullName evidence="2">Uncharacterized protein</fullName>
    </submittedName>
</protein>
<organism evidence="2 3">
    <name type="scientific">Mycobacteroides abscessus subsp. bolletii 1513</name>
    <dbReference type="NCBI Taxonomy" id="1299321"/>
    <lineage>
        <taxon>Bacteria</taxon>
        <taxon>Bacillati</taxon>
        <taxon>Actinomycetota</taxon>
        <taxon>Actinomycetes</taxon>
        <taxon>Mycobacteriales</taxon>
        <taxon>Mycobacteriaceae</taxon>
        <taxon>Mycobacteroides</taxon>
        <taxon>Mycobacteroides abscessus</taxon>
    </lineage>
</organism>
<feature type="signal peptide" evidence="1">
    <location>
        <begin position="1"/>
        <end position="33"/>
    </location>
</feature>
<dbReference type="AlphaFoldDB" id="X8DNK2"/>
<comment type="caution">
    <text evidence="2">The sequence shown here is derived from an EMBL/GenBank/DDBJ whole genome shotgun (WGS) entry which is preliminary data.</text>
</comment>